<organism evidence="1 2">
    <name type="scientific">Kibdelosporangium aridum</name>
    <dbReference type="NCBI Taxonomy" id="2030"/>
    <lineage>
        <taxon>Bacteria</taxon>
        <taxon>Bacillati</taxon>
        <taxon>Actinomycetota</taxon>
        <taxon>Actinomycetes</taxon>
        <taxon>Pseudonocardiales</taxon>
        <taxon>Pseudonocardiaceae</taxon>
        <taxon>Kibdelosporangium</taxon>
    </lineage>
</organism>
<dbReference type="AlphaFoldDB" id="A0A1Y5YBM8"/>
<proteinExistence type="predicted"/>
<dbReference type="Proteomes" id="UP000192674">
    <property type="component" value="Unassembled WGS sequence"/>
</dbReference>
<evidence type="ECO:0000313" key="1">
    <source>
        <dbReference type="EMBL" id="SMD27260.1"/>
    </source>
</evidence>
<reference evidence="1 2" key="1">
    <citation type="submission" date="2017-04" db="EMBL/GenBank/DDBJ databases">
        <authorList>
            <person name="Afonso C.L."/>
            <person name="Miller P.J."/>
            <person name="Scott M.A."/>
            <person name="Spackman E."/>
            <person name="Goraichik I."/>
            <person name="Dimitrov K.M."/>
            <person name="Suarez D.L."/>
            <person name="Swayne D.E."/>
        </authorList>
    </citation>
    <scope>NUCLEOTIDE SEQUENCE [LARGE SCALE GENOMIC DNA]</scope>
    <source>
        <strain evidence="1 2">DSM 43828</strain>
    </source>
</reference>
<evidence type="ECO:0000313" key="2">
    <source>
        <dbReference type="Proteomes" id="UP000192674"/>
    </source>
</evidence>
<keyword evidence="2" id="KW-1185">Reference proteome</keyword>
<sequence>MPCGHSRLRCAGSNVVYVICRGPHAVACWKTVRSSAGVCGLRCYLYNGAAYLETVFAALKIGAASVNANYRYTQDELPALLTDAAALVFSGNSPRTSRTPRDT</sequence>
<dbReference type="Gene3D" id="3.40.50.980">
    <property type="match status" value="1"/>
</dbReference>
<gene>
    <name evidence="1" type="ORF">SAMN05661093_10863</name>
</gene>
<evidence type="ECO:0008006" key="3">
    <source>
        <dbReference type="Google" id="ProtNLM"/>
    </source>
</evidence>
<name>A0A1Y5YBM8_KIBAR</name>
<protein>
    <recommendedName>
        <fullName evidence="3">AMP-dependent synthetase/ligase domain-containing protein</fullName>
    </recommendedName>
</protein>
<accession>A0A1Y5YBM8</accession>
<dbReference type="EMBL" id="FWXV01000022">
    <property type="protein sequence ID" value="SMD27260.1"/>
    <property type="molecule type" value="Genomic_DNA"/>
</dbReference>
<dbReference type="SUPFAM" id="SSF56801">
    <property type="entry name" value="Acetyl-CoA synthetase-like"/>
    <property type="match status" value="1"/>
</dbReference>